<evidence type="ECO:0000256" key="1">
    <source>
        <dbReference type="ARBA" id="ARBA00004741"/>
    </source>
</evidence>
<dbReference type="InterPro" id="IPR045865">
    <property type="entry name" value="ACT-like_dom_sf"/>
</dbReference>
<dbReference type="EC" id="4.2.1.51" evidence="2"/>
<evidence type="ECO:0000256" key="6">
    <source>
        <dbReference type="ARBA" id="ARBA00023239"/>
    </source>
</evidence>
<organism evidence="10 11">
    <name type="scientific">Rhodopirellula halodulae</name>
    <dbReference type="NCBI Taxonomy" id="2894198"/>
    <lineage>
        <taxon>Bacteria</taxon>
        <taxon>Pseudomonadati</taxon>
        <taxon>Planctomycetota</taxon>
        <taxon>Planctomycetia</taxon>
        <taxon>Pirellulales</taxon>
        <taxon>Pirellulaceae</taxon>
        <taxon>Rhodopirellula</taxon>
    </lineage>
</organism>
<dbReference type="InterPro" id="IPR002912">
    <property type="entry name" value="ACT_dom"/>
</dbReference>
<dbReference type="PANTHER" id="PTHR21022">
    <property type="entry name" value="PREPHENATE DEHYDRATASE P PROTEIN"/>
    <property type="match status" value="1"/>
</dbReference>
<dbReference type="RefSeq" id="WP_230274728.1">
    <property type="nucleotide sequence ID" value="NZ_JAJKFW010000025.1"/>
</dbReference>
<dbReference type="Pfam" id="PF01842">
    <property type="entry name" value="ACT"/>
    <property type="match status" value="1"/>
</dbReference>
<evidence type="ECO:0000256" key="5">
    <source>
        <dbReference type="ARBA" id="ARBA00023222"/>
    </source>
</evidence>
<keyword evidence="6 10" id="KW-0456">Lyase</keyword>
<gene>
    <name evidence="10" type="primary">pheA</name>
    <name evidence="10" type="ORF">LOC71_15940</name>
</gene>
<keyword evidence="3" id="KW-0028">Amino-acid biosynthesis</keyword>
<dbReference type="GO" id="GO:0004664">
    <property type="term" value="F:prephenate dehydratase activity"/>
    <property type="evidence" value="ECO:0007669"/>
    <property type="project" value="UniProtKB-EC"/>
</dbReference>
<feature type="domain" description="ACT" evidence="9">
    <location>
        <begin position="274"/>
        <end position="351"/>
    </location>
</feature>
<keyword evidence="11" id="KW-1185">Reference proteome</keyword>
<reference evidence="10" key="1">
    <citation type="submission" date="2021-11" db="EMBL/GenBank/DDBJ databases">
        <title>Genome sequence.</title>
        <authorList>
            <person name="Sun Q."/>
        </authorList>
    </citation>
    <scope>NUCLEOTIDE SEQUENCE</scope>
    <source>
        <strain evidence="10">JC740</strain>
    </source>
</reference>
<name>A0ABS8NLF4_9BACT</name>
<dbReference type="SUPFAM" id="SSF53850">
    <property type="entry name" value="Periplasmic binding protein-like II"/>
    <property type="match status" value="1"/>
</dbReference>
<dbReference type="CDD" id="cd13630">
    <property type="entry name" value="PBP2_PDT_1"/>
    <property type="match status" value="1"/>
</dbReference>
<comment type="caution">
    <text evidence="10">The sequence shown here is derived from an EMBL/GenBank/DDBJ whole genome shotgun (WGS) entry which is preliminary data.</text>
</comment>
<dbReference type="Pfam" id="PF00800">
    <property type="entry name" value="PDT"/>
    <property type="match status" value="1"/>
</dbReference>
<evidence type="ECO:0000256" key="7">
    <source>
        <dbReference type="ARBA" id="ARBA00047848"/>
    </source>
</evidence>
<comment type="pathway">
    <text evidence="1">Amino-acid biosynthesis; L-phenylalanine biosynthesis; phenylpyruvate from prephenate: step 1/1.</text>
</comment>
<sequence length="358" mass="38715">MSTPESRDTIRSIDQQILELLQRRCLAMKADDNAKDDERHDSVSWAETLGIIDQLVSDQANSSIGKDDQRDLLRHIASTCWRASHPGAYAFLGPMDSYSHLAAIAYFGEGANLLPVSSIGTVFETVGRGDCAGGIVPIENSTDGRIVDTFGRLSQGEASIVGEVQLAIHHQLLAMCDRESITEVHSKPQAISQCRLWLNTHLPKAKLIECSSTAAAAKLAASQPGIAAIASEAAGRRQGLRVVGANIEDNRNNVTRFAVLGHEQPTPSGNDKTTLLFQVAHQPGALADVMGIFKQHDLNLTWIESFPQPGTHNEYFFVVEFPGHQQDTKVANAIEALQSATHHTHVLGSYAKGARAEG</sequence>
<dbReference type="PIRSF" id="PIRSF001500">
    <property type="entry name" value="Chor_mut_pdt_Ppr"/>
    <property type="match status" value="1"/>
</dbReference>
<dbReference type="InterPro" id="IPR008242">
    <property type="entry name" value="Chor_mutase/pphenate_deHydtase"/>
</dbReference>
<dbReference type="Gene3D" id="3.30.70.260">
    <property type="match status" value="1"/>
</dbReference>
<feature type="domain" description="Prephenate dehydratase" evidence="8">
    <location>
        <begin position="88"/>
        <end position="262"/>
    </location>
</feature>
<evidence type="ECO:0000313" key="10">
    <source>
        <dbReference type="EMBL" id="MCC9643777.1"/>
    </source>
</evidence>
<comment type="catalytic activity">
    <reaction evidence="7">
        <text>prephenate + H(+) = 3-phenylpyruvate + CO2 + H2O</text>
        <dbReference type="Rhea" id="RHEA:21648"/>
        <dbReference type="ChEBI" id="CHEBI:15377"/>
        <dbReference type="ChEBI" id="CHEBI:15378"/>
        <dbReference type="ChEBI" id="CHEBI:16526"/>
        <dbReference type="ChEBI" id="CHEBI:18005"/>
        <dbReference type="ChEBI" id="CHEBI:29934"/>
        <dbReference type="EC" id="4.2.1.51"/>
    </reaction>
</comment>
<dbReference type="InterPro" id="IPR001086">
    <property type="entry name" value="Preph_deHydtase"/>
</dbReference>
<accession>A0ABS8NLF4</accession>
<keyword evidence="4" id="KW-0057">Aromatic amino acid biosynthesis</keyword>
<evidence type="ECO:0000256" key="4">
    <source>
        <dbReference type="ARBA" id="ARBA00023141"/>
    </source>
</evidence>
<dbReference type="NCBIfam" id="NF008865">
    <property type="entry name" value="PRK11898.1"/>
    <property type="match status" value="1"/>
</dbReference>
<dbReference type="PANTHER" id="PTHR21022:SF19">
    <property type="entry name" value="PREPHENATE DEHYDRATASE-RELATED"/>
    <property type="match status" value="1"/>
</dbReference>
<evidence type="ECO:0000256" key="3">
    <source>
        <dbReference type="ARBA" id="ARBA00022605"/>
    </source>
</evidence>
<evidence type="ECO:0000256" key="2">
    <source>
        <dbReference type="ARBA" id="ARBA00013147"/>
    </source>
</evidence>
<evidence type="ECO:0000313" key="11">
    <source>
        <dbReference type="Proteomes" id="UP001430306"/>
    </source>
</evidence>
<dbReference type="PROSITE" id="PS51171">
    <property type="entry name" value="PREPHENATE_DEHYDR_3"/>
    <property type="match status" value="1"/>
</dbReference>
<dbReference type="SUPFAM" id="SSF55021">
    <property type="entry name" value="ACT-like"/>
    <property type="match status" value="1"/>
</dbReference>
<dbReference type="Gene3D" id="3.40.190.10">
    <property type="entry name" value="Periplasmic binding protein-like II"/>
    <property type="match status" value="2"/>
</dbReference>
<keyword evidence="5" id="KW-0584">Phenylalanine biosynthesis</keyword>
<dbReference type="Proteomes" id="UP001430306">
    <property type="component" value="Unassembled WGS sequence"/>
</dbReference>
<dbReference type="CDD" id="cd04905">
    <property type="entry name" value="ACT_CM-PDT"/>
    <property type="match status" value="1"/>
</dbReference>
<evidence type="ECO:0000259" key="9">
    <source>
        <dbReference type="PROSITE" id="PS51671"/>
    </source>
</evidence>
<dbReference type="PROSITE" id="PS51671">
    <property type="entry name" value="ACT"/>
    <property type="match status" value="1"/>
</dbReference>
<dbReference type="EMBL" id="JAJKFW010000025">
    <property type="protein sequence ID" value="MCC9643777.1"/>
    <property type="molecule type" value="Genomic_DNA"/>
</dbReference>
<evidence type="ECO:0000259" key="8">
    <source>
        <dbReference type="PROSITE" id="PS51171"/>
    </source>
</evidence>
<protein>
    <recommendedName>
        <fullName evidence="2">prephenate dehydratase</fullName>
        <ecNumber evidence="2">4.2.1.51</ecNumber>
    </recommendedName>
</protein>
<proteinExistence type="predicted"/>